<evidence type="ECO:0000313" key="2">
    <source>
        <dbReference type="Proteomes" id="UP001170954"/>
    </source>
</evidence>
<sequence>MQRLHSFPVQEQHFRSFLEMAEGEPWQRKLTVIACALIHCSPETIYSKCDVRRNAGVTTTLSRVMGISQQAISKKVDQARHYYLNVRTFRDNVDKIVKEVRGNGRKNQ</sequence>
<dbReference type="Proteomes" id="UP001170954">
    <property type="component" value="Unassembled WGS sequence"/>
</dbReference>
<reference evidence="1" key="2">
    <citation type="journal article" date="2022" name="Sci. Total Environ.">
        <title>Prevalence, transmission, and molecular epidemiology of tet(X)-positive bacteria among humans, animals, and environmental niches in China: An epidemiological, and genomic-based study.</title>
        <authorList>
            <person name="Dong N."/>
            <person name="Zeng Y."/>
            <person name="Cai C."/>
            <person name="Sun C."/>
            <person name="Lu J."/>
            <person name="Liu C."/>
            <person name="Zhou H."/>
            <person name="Sun Q."/>
            <person name="Shu L."/>
            <person name="Wang H."/>
            <person name="Wang Y."/>
            <person name="Wang S."/>
            <person name="Wu C."/>
            <person name="Chan E.W."/>
            <person name="Chen G."/>
            <person name="Shen Z."/>
            <person name="Chen S."/>
            <person name="Zhang R."/>
        </authorList>
    </citation>
    <scope>NUCLEOTIDE SEQUENCE</scope>
    <source>
        <strain evidence="1">R1692</strain>
    </source>
</reference>
<dbReference type="RefSeq" id="WP_286651794.1">
    <property type="nucleotide sequence ID" value="NZ_JACAGK010000044.1"/>
</dbReference>
<organism evidence="1 2">
    <name type="scientific">Sphingobacterium hotanense</name>
    <dbReference type="NCBI Taxonomy" id="649196"/>
    <lineage>
        <taxon>Bacteria</taxon>
        <taxon>Pseudomonadati</taxon>
        <taxon>Bacteroidota</taxon>
        <taxon>Sphingobacteriia</taxon>
        <taxon>Sphingobacteriales</taxon>
        <taxon>Sphingobacteriaceae</taxon>
        <taxon>Sphingobacterium</taxon>
    </lineage>
</organism>
<name>A0ABT7NQ23_9SPHI</name>
<gene>
    <name evidence="1" type="ORF">HX018_14005</name>
</gene>
<accession>A0ABT7NQ23</accession>
<dbReference type="EMBL" id="JACAGK010000044">
    <property type="protein sequence ID" value="MDM1049352.1"/>
    <property type="molecule type" value="Genomic_DNA"/>
</dbReference>
<proteinExistence type="predicted"/>
<evidence type="ECO:0000313" key="1">
    <source>
        <dbReference type="EMBL" id="MDM1049352.1"/>
    </source>
</evidence>
<reference evidence="1" key="1">
    <citation type="submission" date="2020-06" db="EMBL/GenBank/DDBJ databases">
        <authorList>
            <person name="Dong N."/>
        </authorList>
    </citation>
    <scope>NUCLEOTIDE SEQUENCE</scope>
    <source>
        <strain evidence="1">R1692</strain>
    </source>
</reference>
<comment type="caution">
    <text evidence="1">The sequence shown here is derived from an EMBL/GenBank/DDBJ whole genome shotgun (WGS) entry which is preliminary data.</text>
</comment>
<keyword evidence="2" id="KW-1185">Reference proteome</keyword>
<protein>
    <submittedName>
        <fullName evidence="1">Uncharacterized protein</fullName>
    </submittedName>
</protein>